<feature type="transmembrane region" description="Helical" evidence="6">
    <location>
        <begin position="38"/>
        <end position="61"/>
    </location>
</feature>
<dbReference type="RefSeq" id="WP_188665340.1">
    <property type="nucleotide sequence ID" value="NZ_BMJI01000001.1"/>
</dbReference>
<evidence type="ECO:0000256" key="5">
    <source>
        <dbReference type="ARBA" id="ARBA00023136"/>
    </source>
</evidence>
<dbReference type="InterPro" id="IPR002781">
    <property type="entry name" value="TM_pro_TauE-like"/>
</dbReference>
<keyword evidence="6" id="KW-1003">Cell membrane</keyword>
<feature type="transmembrane region" description="Helical" evidence="6">
    <location>
        <begin position="97"/>
        <end position="115"/>
    </location>
</feature>
<dbReference type="InterPro" id="IPR051598">
    <property type="entry name" value="TSUP/Inactive_protease-like"/>
</dbReference>
<evidence type="ECO:0000256" key="2">
    <source>
        <dbReference type="ARBA" id="ARBA00009142"/>
    </source>
</evidence>
<dbReference type="Pfam" id="PF01925">
    <property type="entry name" value="TauE"/>
    <property type="match status" value="1"/>
</dbReference>
<sequence>MTVPLTLAFAVLIGLLLGLLGGGGSILTIPVLTWVAGFSPAQAITASLVVVGTTSAVSVIAHARAGRVAWRTGLLFGAAGVLGAFGGGLLGRLVPGTVLMILFALMMLVTSIAMIRGRRGGPVTTAGPTGRRVPRVLAVGVGVGLLTGLVGAGGGFMIVPALTLLAGLSMPQAVGTSLLVITVNSAAGLAGHLTTSTALNWPLIGAVTLVAIAGSLIGARLVGRVPAIALRRWFGVFVLAMGVIVLAQNLPGATGLVLAGVAVALAAGAIVCWFAVPRCPLRRTVTA</sequence>
<evidence type="ECO:0000313" key="7">
    <source>
        <dbReference type="EMBL" id="GGC79970.1"/>
    </source>
</evidence>
<dbReference type="EMBL" id="BMJI01000001">
    <property type="protein sequence ID" value="GGC79970.1"/>
    <property type="molecule type" value="Genomic_DNA"/>
</dbReference>
<evidence type="ECO:0000256" key="6">
    <source>
        <dbReference type="RuleBase" id="RU363041"/>
    </source>
</evidence>
<dbReference type="PANTHER" id="PTHR43701">
    <property type="entry name" value="MEMBRANE TRANSPORTER PROTEIN MJ0441-RELATED"/>
    <property type="match status" value="1"/>
</dbReference>
<name>A0ABQ1NL81_9MICC</name>
<feature type="transmembrane region" description="Helical" evidence="6">
    <location>
        <begin position="136"/>
        <end position="162"/>
    </location>
</feature>
<evidence type="ECO:0000256" key="4">
    <source>
        <dbReference type="ARBA" id="ARBA00022989"/>
    </source>
</evidence>
<dbReference type="PANTHER" id="PTHR43701:SF2">
    <property type="entry name" value="MEMBRANE TRANSPORTER PROTEIN YJNA-RELATED"/>
    <property type="match status" value="1"/>
</dbReference>
<comment type="similarity">
    <text evidence="2 6">Belongs to the 4-toluene sulfonate uptake permease (TSUP) (TC 2.A.102) family.</text>
</comment>
<protein>
    <recommendedName>
        <fullName evidence="6">Probable membrane transporter protein</fullName>
    </recommendedName>
</protein>
<feature type="transmembrane region" description="Helical" evidence="6">
    <location>
        <begin position="73"/>
        <end position="91"/>
    </location>
</feature>
<evidence type="ECO:0000256" key="1">
    <source>
        <dbReference type="ARBA" id="ARBA00004141"/>
    </source>
</evidence>
<keyword evidence="4 6" id="KW-1133">Transmembrane helix</keyword>
<reference evidence="8" key="1">
    <citation type="journal article" date="2019" name="Int. J. Syst. Evol. Microbiol.">
        <title>The Global Catalogue of Microorganisms (GCM) 10K type strain sequencing project: providing services to taxonomists for standard genome sequencing and annotation.</title>
        <authorList>
            <consortium name="The Broad Institute Genomics Platform"/>
            <consortium name="The Broad Institute Genome Sequencing Center for Infectious Disease"/>
            <person name="Wu L."/>
            <person name="Ma J."/>
        </authorList>
    </citation>
    <scope>NUCLEOTIDE SEQUENCE [LARGE SCALE GENOMIC DNA]</scope>
    <source>
        <strain evidence="8">CGMCC 1.15480</strain>
    </source>
</reference>
<evidence type="ECO:0000313" key="8">
    <source>
        <dbReference type="Proteomes" id="UP000597761"/>
    </source>
</evidence>
<gene>
    <name evidence="7" type="ORF">GCM10011512_03280</name>
</gene>
<feature type="transmembrane region" description="Helical" evidence="6">
    <location>
        <begin position="201"/>
        <end position="221"/>
    </location>
</feature>
<feature type="transmembrane region" description="Helical" evidence="6">
    <location>
        <begin position="233"/>
        <end position="250"/>
    </location>
</feature>
<proteinExistence type="inferred from homology"/>
<organism evidence="7 8">
    <name type="scientific">Tersicoccus solisilvae</name>
    <dbReference type="NCBI Taxonomy" id="1882339"/>
    <lineage>
        <taxon>Bacteria</taxon>
        <taxon>Bacillati</taxon>
        <taxon>Actinomycetota</taxon>
        <taxon>Actinomycetes</taxon>
        <taxon>Micrococcales</taxon>
        <taxon>Micrococcaceae</taxon>
        <taxon>Tersicoccus</taxon>
    </lineage>
</organism>
<dbReference type="Proteomes" id="UP000597761">
    <property type="component" value="Unassembled WGS sequence"/>
</dbReference>
<keyword evidence="5 6" id="KW-0472">Membrane</keyword>
<comment type="subcellular location">
    <subcellularLocation>
        <location evidence="6">Cell membrane</location>
        <topology evidence="6">Multi-pass membrane protein</topology>
    </subcellularLocation>
    <subcellularLocation>
        <location evidence="1">Membrane</location>
        <topology evidence="1">Multi-pass membrane protein</topology>
    </subcellularLocation>
</comment>
<evidence type="ECO:0000256" key="3">
    <source>
        <dbReference type="ARBA" id="ARBA00022692"/>
    </source>
</evidence>
<keyword evidence="3 6" id="KW-0812">Transmembrane</keyword>
<comment type="caution">
    <text evidence="7">The sequence shown here is derived from an EMBL/GenBank/DDBJ whole genome shotgun (WGS) entry which is preliminary data.</text>
</comment>
<feature type="transmembrane region" description="Helical" evidence="6">
    <location>
        <begin position="256"/>
        <end position="276"/>
    </location>
</feature>
<keyword evidence="8" id="KW-1185">Reference proteome</keyword>
<accession>A0ABQ1NL81</accession>